<comment type="caution">
    <text evidence="2">The sequence shown here is derived from an EMBL/GenBank/DDBJ whole genome shotgun (WGS) entry which is preliminary data.</text>
</comment>
<feature type="compositionally biased region" description="Basic and acidic residues" evidence="1">
    <location>
        <begin position="112"/>
        <end position="132"/>
    </location>
</feature>
<evidence type="ECO:0000313" key="3">
    <source>
        <dbReference type="Proteomes" id="UP001642464"/>
    </source>
</evidence>
<keyword evidence="3" id="KW-1185">Reference proteome</keyword>
<accession>A0ABP0SJ52</accession>
<gene>
    <name evidence="2" type="ORF">SCF082_LOCUS52062</name>
</gene>
<feature type="region of interest" description="Disordered" evidence="1">
    <location>
        <begin position="306"/>
        <end position="328"/>
    </location>
</feature>
<feature type="compositionally biased region" description="Basic and acidic residues" evidence="1">
    <location>
        <begin position="431"/>
        <end position="448"/>
    </location>
</feature>
<organism evidence="2 3">
    <name type="scientific">Durusdinium trenchii</name>
    <dbReference type="NCBI Taxonomy" id="1381693"/>
    <lineage>
        <taxon>Eukaryota</taxon>
        <taxon>Sar</taxon>
        <taxon>Alveolata</taxon>
        <taxon>Dinophyceae</taxon>
        <taxon>Suessiales</taxon>
        <taxon>Symbiodiniaceae</taxon>
        <taxon>Durusdinium</taxon>
    </lineage>
</organism>
<evidence type="ECO:0000256" key="1">
    <source>
        <dbReference type="SAM" id="MobiDB-lite"/>
    </source>
</evidence>
<proteinExistence type="predicted"/>
<feature type="region of interest" description="Disordered" evidence="1">
    <location>
        <begin position="391"/>
        <end position="448"/>
    </location>
</feature>
<protein>
    <submittedName>
        <fullName evidence="2">Uncharacterized protein</fullName>
    </submittedName>
</protein>
<dbReference type="Proteomes" id="UP001642464">
    <property type="component" value="Unassembled WGS sequence"/>
</dbReference>
<name>A0ABP0SJ52_9DINO</name>
<reference evidence="2 3" key="1">
    <citation type="submission" date="2024-02" db="EMBL/GenBank/DDBJ databases">
        <authorList>
            <person name="Chen Y."/>
            <person name="Shah S."/>
            <person name="Dougan E. K."/>
            <person name="Thang M."/>
            <person name="Chan C."/>
        </authorList>
    </citation>
    <scope>NUCLEOTIDE SEQUENCE [LARGE SCALE GENOMIC DNA]</scope>
</reference>
<feature type="region of interest" description="Disordered" evidence="1">
    <location>
        <begin position="233"/>
        <end position="266"/>
    </location>
</feature>
<dbReference type="EMBL" id="CAXAMM010043907">
    <property type="protein sequence ID" value="CAK9112280.1"/>
    <property type="molecule type" value="Genomic_DNA"/>
</dbReference>
<feature type="region of interest" description="Disordered" evidence="1">
    <location>
        <begin position="112"/>
        <end position="139"/>
    </location>
</feature>
<feature type="compositionally biased region" description="Basic and acidic residues" evidence="1">
    <location>
        <begin position="239"/>
        <end position="254"/>
    </location>
</feature>
<feature type="compositionally biased region" description="Basic and acidic residues" evidence="1">
    <location>
        <begin position="393"/>
        <end position="410"/>
    </location>
</feature>
<sequence length="647" mass="72842">MALATVERPASNFTLHRSETVAHSAGLLDRKHTAASSRARGRSEGFACKHSENFKPLGLPVPPERVTEMHNSILGKVARIEAAVALNADSQHQDKRDKERNRRRELEIERAMKERAERTTSPDAKDGVKDEVPGADEASLEAEREEMLSLRRLPHALYGKDLPRCGQLQERQEKDGFNHLKMHIKESFRRVEQVKSDADAAYEARNQHMQLMLPSPRQQRPASPEEASSAFLTAVDLPHSAREPRGRPPRDAPRRPSIQGKANSQKRGWLPSLAEYLALDGLAPERSEKPADPGRQKDIIKEIVSQLIPLPKGPRPNFQQDEGKAGAGKSRWLTRRKMLEKELNDAWKDKAFYKRCTPFIPQRDAEEYRRQYHDDEHKLATIERFLKDLGVNEDLKDPKPPEGALDRSGERQVAQDQPLPAANSEPSFGALDKRRNGDEEGVRVEATRGPESLVVARARFRAIHEKAMAQQREPDDPAASPLAILRTAVYDYQAVRDGARKKLQDTLETQEKSRLATMEKLPPLRPEVRGLGDREPDHRQHQWYRSLLEQVRAQGELGNLKATHALMDAVKAVLDRSSEFGAEDFWLCLSQMAQEDVTVAFASFLLSMIQGLKGLSAQALVRHLQQHCGELAPEVLEVLSGATRRVG</sequence>
<evidence type="ECO:0000313" key="2">
    <source>
        <dbReference type="EMBL" id="CAK9112280.1"/>
    </source>
</evidence>